<keyword evidence="1" id="KW-0479">Metal-binding</keyword>
<reference evidence="3" key="1">
    <citation type="submission" date="2018-05" db="EMBL/GenBank/DDBJ databases">
        <authorList>
            <person name="Lanie J.A."/>
            <person name="Ng W.-L."/>
            <person name="Kazmierczak K.M."/>
            <person name="Andrzejewski T.M."/>
            <person name="Davidsen T.M."/>
            <person name="Wayne K.J."/>
            <person name="Tettelin H."/>
            <person name="Glass J.I."/>
            <person name="Rusch D."/>
            <person name="Podicherti R."/>
            <person name="Tsui H.-C.T."/>
            <person name="Winkler M.E."/>
        </authorList>
    </citation>
    <scope>NUCLEOTIDE SEQUENCE</scope>
</reference>
<organism evidence="3">
    <name type="scientific">marine metagenome</name>
    <dbReference type="NCBI Taxonomy" id="408172"/>
    <lineage>
        <taxon>unclassified sequences</taxon>
        <taxon>metagenomes</taxon>
        <taxon>ecological metagenomes</taxon>
    </lineage>
</organism>
<feature type="non-terminal residue" evidence="3">
    <location>
        <position position="178"/>
    </location>
</feature>
<dbReference type="AlphaFoldDB" id="A0A382B7A2"/>
<dbReference type="Pfam" id="PF05721">
    <property type="entry name" value="PhyH"/>
    <property type="match status" value="1"/>
</dbReference>
<dbReference type="InterPro" id="IPR008775">
    <property type="entry name" value="Phytyl_CoA_dOase-like"/>
</dbReference>
<evidence type="ECO:0008006" key="4">
    <source>
        <dbReference type="Google" id="ProtNLM"/>
    </source>
</evidence>
<dbReference type="GO" id="GO:0046872">
    <property type="term" value="F:metal ion binding"/>
    <property type="evidence" value="ECO:0007669"/>
    <property type="project" value="UniProtKB-KW"/>
</dbReference>
<protein>
    <recommendedName>
        <fullName evidence="4">Phytanoyl-CoA dioxygenase</fullName>
    </recommendedName>
</protein>
<dbReference type="PANTHER" id="PTHR20883:SF15">
    <property type="entry name" value="PHYTANOYL-COA DIOXYGENASE DOMAIN-CONTAINING PROTEIN 1"/>
    <property type="match status" value="1"/>
</dbReference>
<evidence type="ECO:0000313" key="3">
    <source>
        <dbReference type="EMBL" id="SVB09143.1"/>
    </source>
</evidence>
<evidence type="ECO:0000256" key="1">
    <source>
        <dbReference type="ARBA" id="ARBA00022723"/>
    </source>
</evidence>
<gene>
    <name evidence="3" type="ORF">METZ01_LOCUS161997</name>
</gene>
<keyword evidence="2" id="KW-0408">Iron</keyword>
<dbReference type="PANTHER" id="PTHR20883">
    <property type="entry name" value="PHYTANOYL-COA DIOXYGENASE DOMAIN CONTAINING 1"/>
    <property type="match status" value="1"/>
</dbReference>
<dbReference type="Gene3D" id="2.60.120.620">
    <property type="entry name" value="q2cbj1_9rhob like domain"/>
    <property type="match status" value="1"/>
</dbReference>
<evidence type="ECO:0000256" key="2">
    <source>
        <dbReference type="ARBA" id="ARBA00023004"/>
    </source>
</evidence>
<dbReference type="SUPFAM" id="SSF51197">
    <property type="entry name" value="Clavaminate synthase-like"/>
    <property type="match status" value="1"/>
</dbReference>
<accession>A0A382B7A2</accession>
<name>A0A382B7A2_9ZZZZ</name>
<proteinExistence type="predicted"/>
<dbReference type="EMBL" id="UINC01028332">
    <property type="protein sequence ID" value="SVB09143.1"/>
    <property type="molecule type" value="Genomic_DNA"/>
</dbReference>
<sequence length="178" mass="20541">MIIYNLSDKDRASFDQNGYIVINKFINNDLAERIKNRFEPIFKGEFATGIEPDEWNWKEGRDPNDRTRQICNAWKCDNIIKEIVCHQTIGKICATLMGWNGTRLIQDNLLWKIPGSKSLGFHQDAAYDDWLIPQTMATCWISLDTATKKSGTLEYVKGSHKWGLSLPKGEFHAPNDYR</sequence>